<proteinExistence type="predicted"/>
<keyword evidence="1" id="KW-0472">Membrane</keyword>
<evidence type="ECO:0000256" key="1">
    <source>
        <dbReference type="SAM" id="Phobius"/>
    </source>
</evidence>
<dbReference type="AlphaFoldDB" id="A0A7W5UYW2"/>
<name>A0A7W5UYW2_9ACTN</name>
<reference evidence="2 3" key="1">
    <citation type="submission" date="2020-08" db="EMBL/GenBank/DDBJ databases">
        <title>Sequencing the genomes of 1000 actinobacteria strains.</title>
        <authorList>
            <person name="Klenk H.-P."/>
        </authorList>
    </citation>
    <scope>NUCLEOTIDE SEQUENCE [LARGE SCALE GENOMIC DNA]</scope>
    <source>
        <strain evidence="2 3">DSM 44320</strain>
    </source>
</reference>
<feature type="transmembrane region" description="Helical" evidence="1">
    <location>
        <begin position="21"/>
        <end position="41"/>
    </location>
</feature>
<gene>
    <name evidence="2" type="ORF">FHR33_000440</name>
</gene>
<dbReference type="Proteomes" id="UP000579945">
    <property type="component" value="Unassembled WGS sequence"/>
</dbReference>
<accession>A0A7W5UYW2</accession>
<keyword evidence="1" id="KW-1133">Transmembrane helix</keyword>
<evidence type="ECO:0000313" key="3">
    <source>
        <dbReference type="Proteomes" id="UP000579945"/>
    </source>
</evidence>
<keyword evidence="3" id="KW-1185">Reference proteome</keyword>
<protein>
    <submittedName>
        <fullName evidence="2">Transposase</fullName>
    </submittedName>
</protein>
<sequence>MERAFNRLKQWRGIATRYDKYALTFLGGVLLAATIMTTRTASRN</sequence>
<evidence type="ECO:0000313" key="2">
    <source>
        <dbReference type="EMBL" id="MBB3724580.1"/>
    </source>
</evidence>
<organism evidence="2 3">
    <name type="scientific">Nonomuraea dietziae</name>
    <dbReference type="NCBI Taxonomy" id="65515"/>
    <lineage>
        <taxon>Bacteria</taxon>
        <taxon>Bacillati</taxon>
        <taxon>Actinomycetota</taxon>
        <taxon>Actinomycetes</taxon>
        <taxon>Streptosporangiales</taxon>
        <taxon>Streptosporangiaceae</taxon>
        <taxon>Nonomuraea</taxon>
    </lineage>
</organism>
<comment type="caution">
    <text evidence="2">The sequence shown here is derived from an EMBL/GenBank/DDBJ whole genome shotgun (WGS) entry which is preliminary data.</text>
</comment>
<dbReference type="EMBL" id="JACIBV010000001">
    <property type="protein sequence ID" value="MBB3724580.1"/>
    <property type="molecule type" value="Genomic_DNA"/>
</dbReference>
<keyword evidence="1" id="KW-0812">Transmembrane</keyword>